<feature type="region of interest" description="Disordered" evidence="1">
    <location>
        <begin position="13"/>
        <end position="99"/>
    </location>
</feature>
<proteinExistence type="predicted"/>
<reference evidence="2 3" key="1">
    <citation type="submission" date="2021-04" db="EMBL/GenBank/DDBJ databases">
        <title>Ruania sp. nov., isolated from sandy soil of mangrove forest.</title>
        <authorList>
            <person name="Ge X."/>
            <person name="Huang R."/>
            <person name="Liu W."/>
        </authorList>
    </citation>
    <scope>NUCLEOTIDE SEQUENCE [LARGE SCALE GENOMIC DNA]</scope>
    <source>
        <strain evidence="2 3">N2-46</strain>
    </source>
</reference>
<dbReference type="Pfam" id="PF02452">
    <property type="entry name" value="PemK_toxin"/>
    <property type="match status" value="1"/>
</dbReference>
<accession>A0ABS7S4I3</accession>
<evidence type="ECO:0000313" key="2">
    <source>
        <dbReference type="EMBL" id="MBZ2195202.1"/>
    </source>
</evidence>
<feature type="compositionally biased region" description="Basic and acidic residues" evidence="1">
    <location>
        <begin position="70"/>
        <end position="83"/>
    </location>
</feature>
<evidence type="ECO:0000256" key="1">
    <source>
        <dbReference type="SAM" id="MobiDB-lite"/>
    </source>
</evidence>
<evidence type="ECO:0000313" key="3">
    <source>
        <dbReference type="Proteomes" id="UP000826651"/>
    </source>
</evidence>
<sequence>MSLLDRALRVAGTVARDLLRSTDRNSGSRPSGGRSKPKPGSGGRGPSGSDAGRPTSGSDTGRPPAGGGDQRTEHPQTTREFEIGRGLPPLTYSPSDDGDADPGEVVWAWVPYDENDGRGKDRPVLIMARHNRGFLGLQLTSKDHDRDAEDEARWGRRWLDIGSGDWDSKGRPSEVRLDRVLFLPADAVRREGAAVDRRTYDQVSDALHALHGR</sequence>
<gene>
    <name evidence="2" type="ORF">KCQ71_03460</name>
</gene>
<dbReference type="RefSeq" id="WP_223402881.1">
    <property type="nucleotide sequence ID" value="NZ_JAGSHT010000003.1"/>
</dbReference>
<keyword evidence="3" id="KW-1185">Reference proteome</keyword>
<dbReference type="SUPFAM" id="SSF50118">
    <property type="entry name" value="Cell growth inhibitor/plasmid maintenance toxic component"/>
    <property type="match status" value="1"/>
</dbReference>
<name>A0ABS7S4I3_9MICO</name>
<dbReference type="InterPro" id="IPR003477">
    <property type="entry name" value="PemK-like"/>
</dbReference>
<dbReference type="Proteomes" id="UP000826651">
    <property type="component" value="Unassembled WGS sequence"/>
</dbReference>
<organism evidence="2 3">
    <name type="scientific">Occultella gossypii</name>
    <dbReference type="NCBI Taxonomy" id="2800820"/>
    <lineage>
        <taxon>Bacteria</taxon>
        <taxon>Bacillati</taxon>
        <taxon>Actinomycetota</taxon>
        <taxon>Actinomycetes</taxon>
        <taxon>Micrococcales</taxon>
        <taxon>Ruaniaceae</taxon>
        <taxon>Occultella</taxon>
    </lineage>
</organism>
<dbReference type="EMBL" id="JAGSHT010000003">
    <property type="protein sequence ID" value="MBZ2195202.1"/>
    <property type="molecule type" value="Genomic_DNA"/>
</dbReference>
<comment type="caution">
    <text evidence="2">The sequence shown here is derived from an EMBL/GenBank/DDBJ whole genome shotgun (WGS) entry which is preliminary data.</text>
</comment>
<protein>
    <submittedName>
        <fullName evidence="2">Type II toxin-antitoxin system PemK/MazF family toxin</fullName>
    </submittedName>
</protein>